<dbReference type="Pfam" id="PF11604">
    <property type="entry name" value="CusF_Ec"/>
    <property type="match status" value="1"/>
</dbReference>
<reference evidence="2 4" key="1">
    <citation type="journal article" date="2015" name="Genome Announc.">
        <title>Complete Genome Sequence of Polypropylene Glycol- and Polyethylene Glycol-Degrading Sphingopyxis macrogoltabida Strain EY-1.</title>
        <authorList>
            <person name="Ohtsubo Y."/>
            <person name="Nagata Y."/>
            <person name="Numata M."/>
            <person name="Tsuchikane K."/>
            <person name="Hosoyama A."/>
            <person name="Yamazoe A."/>
            <person name="Tsuda M."/>
            <person name="Fujita N."/>
            <person name="Kawai F."/>
        </authorList>
    </citation>
    <scope>NUCLEOTIDE SEQUENCE [LARGE SCALE GENOMIC DNA]</scope>
    <source>
        <strain evidence="2 4">EY-1</strain>
    </source>
</reference>
<reference evidence="5" key="2">
    <citation type="submission" date="2015-11" db="EMBL/GenBank/DDBJ databases">
        <title>Complete genome sequence of a polyethylene-glycol degrader Sphingopyxis macrogoltabida 203N (NBRC 111659).</title>
        <authorList>
            <person name="Yoshiyuki O."/>
            <person name="Shouta N."/>
            <person name="Nagata Y."/>
            <person name="Numata M."/>
            <person name="Tsuchikane K."/>
            <person name="Hosoyama A."/>
            <person name="Yamazoe A."/>
            <person name="Tsuda M."/>
            <person name="Fujita N."/>
            <person name="Kawai F."/>
        </authorList>
    </citation>
    <scope>NUCLEOTIDE SEQUENCE [LARGE SCALE GENOMIC DNA]</scope>
    <source>
        <strain evidence="5">203N</strain>
    </source>
</reference>
<sequence>MRTSTLMMLLAAPLALAACDSAQETETMEDMPMDGMAMEGHDMSAMDAVDGAKTASAVGTVTAIDAEAGTITVDHEPVAELGWPQMVMAFDASEEVRGDISVGDAIKFTVEATDEGNTITAITKQ</sequence>
<evidence type="ECO:0000313" key="5">
    <source>
        <dbReference type="Proteomes" id="UP000076088"/>
    </source>
</evidence>
<evidence type="ECO:0000256" key="1">
    <source>
        <dbReference type="SAM" id="SignalP"/>
    </source>
</evidence>
<dbReference type="InterPro" id="IPR021647">
    <property type="entry name" value="CusF_Ec"/>
</dbReference>
<dbReference type="PROSITE" id="PS51257">
    <property type="entry name" value="PROKAR_LIPOPROTEIN"/>
    <property type="match status" value="1"/>
</dbReference>
<accession>A0A0N9V108</accession>
<dbReference type="AlphaFoldDB" id="A0A0N9V108"/>
<gene>
    <name evidence="2" type="ORF">AN936_13010</name>
    <name evidence="3" type="ORF">ATM17_14200</name>
</gene>
<feature type="chain" id="PRO_5044545055" description="Copper-binding protein" evidence="1">
    <location>
        <begin position="18"/>
        <end position="125"/>
    </location>
</feature>
<dbReference type="Proteomes" id="UP000076088">
    <property type="component" value="Chromosome"/>
</dbReference>
<name>A0A0N9V108_SPHMC</name>
<dbReference type="RefSeq" id="WP_234715563.1">
    <property type="nucleotide sequence ID" value="NZ_CP012700.1"/>
</dbReference>
<dbReference type="Gene3D" id="2.40.50.320">
    <property type="entry name" value="Copper binding periplasmic protein CusF"/>
    <property type="match status" value="1"/>
</dbReference>
<dbReference type="PATRIC" id="fig|33050.5.peg.2686"/>
<reference evidence="3" key="3">
    <citation type="submission" date="2015-11" db="EMBL/GenBank/DDBJ databases">
        <authorList>
            <person name="Yoshiyuki O."/>
        </authorList>
    </citation>
    <scope>NUCLEOTIDE SEQUENCE</scope>
    <source>
        <strain evidence="3">203N</strain>
    </source>
</reference>
<feature type="signal peptide" evidence="1">
    <location>
        <begin position="1"/>
        <end position="17"/>
    </location>
</feature>
<evidence type="ECO:0000313" key="3">
    <source>
        <dbReference type="EMBL" id="AMU90182.1"/>
    </source>
</evidence>
<dbReference type="EMBL" id="CP012700">
    <property type="protein sequence ID" value="ALH81249.1"/>
    <property type="molecule type" value="Genomic_DNA"/>
</dbReference>
<reference evidence="3 5" key="4">
    <citation type="journal article" date="2016" name="Genome Announc.">
        <title>Complete Genome Sequence of Sphingopyxis macrogoltabida Strain 203N (NBRC 111659), a Polyethylene Glycol Degrader.</title>
        <authorList>
            <person name="Ohtsubo Y."/>
            <person name="Nonoyama S."/>
            <person name="Nagata Y."/>
            <person name="Numata M."/>
            <person name="Tsuchikane K."/>
            <person name="Hosoyama A."/>
            <person name="Yamazoe A."/>
            <person name="Tsuda M."/>
            <person name="Fujita N."/>
            <person name="Kawai F."/>
        </authorList>
    </citation>
    <scope>NUCLEOTIDE SEQUENCE [LARGE SCALE GENOMIC DNA]</scope>
    <source>
        <strain evidence="3 5">203N</strain>
    </source>
</reference>
<keyword evidence="1" id="KW-0732">Signal</keyword>
<dbReference type="EMBL" id="CP013344">
    <property type="protein sequence ID" value="AMU90182.1"/>
    <property type="molecule type" value="Genomic_DNA"/>
</dbReference>
<dbReference type="InterPro" id="IPR042230">
    <property type="entry name" value="CusF_sf"/>
</dbReference>
<organism evidence="2 4">
    <name type="scientific">Sphingopyxis macrogoltabida</name>
    <name type="common">Sphingomonas macrogoltabidus</name>
    <dbReference type="NCBI Taxonomy" id="33050"/>
    <lineage>
        <taxon>Bacteria</taxon>
        <taxon>Pseudomonadati</taxon>
        <taxon>Pseudomonadota</taxon>
        <taxon>Alphaproteobacteria</taxon>
        <taxon>Sphingomonadales</taxon>
        <taxon>Sphingomonadaceae</taxon>
        <taxon>Sphingopyxis</taxon>
    </lineage>
</organism>
<keyword evidence="5" id="KW-1185">Reference proteome</keyword>
<proteinExistence type="predicted"/>
<evidence type="ECO:0000313" key="2">
    <source>
        <dbReference type="EMBL" id="ALH81249.1"/>
    </source>
</evidence>
<dbReference type="KEGG" id="smag:AN936_13010"/>
<evidence type="ECO:0000313" key="4">
    <source>
        <dbReference type="Proteomes" id="UP000058074"/>
    </source>
</evidence>
<protein>
    <recommendedName>
        <fullName evidence="6">Copper-binding protein</fullName>
    </recommendedName>
</protein>
<dbReference type="Proteomes" id="UP000058074">
    <property type="component" value="Chromosome"/>
</dbReference>
<evidence type="ECO:0008006" key="6">
    <source>
        <dbReference type="Google" id="ProtNLM"/>
    </source>
</evidence>